<feature type="transmembrane region" description="Helical" evidence="1">
    <location>
        <begin position="6"/>
        <end position="24"/>
    </location>
</feature>
<feature type="transmembrane region" description="Helical" evidence="1">
    <location>
        <begin position="62"/>
        <end position="81"/>
    </location>
</feature>
<feature type="transmembrane region" description="Helical" evidence="1">
    <location>
        <begin position="93"/>
        <end position="119"/>
    </location>
</feature>
<reference evidence="3" key="1">
    <citation type="journal article" date="2024" name="Int. J. Syst. Evol. Microbiol.">
        <title>Methylomarinovum tepidoasis sp. nov., a moderately thermophilic methanotroph of the family Methylothermaceae isolated from a deep-sea hydrothermal field.</title>
        <authorList>
            <person name="Hirayama H."/>
            <person name="Takaki Y."/>
            <person name="Abe M."/>
            <person name="Miyazaki M."/>
            <person name="Uematsu K."/>
            <person name="Matsui Y."/>
            <person name="Takai K."/>
        </authorList>
    </citation>
    <scope>NUCLEOTIDE SEQUENCE [LARGE SCALE GENOMIC DNA]</scope>
    <source>
        <strain evidence="3">IT-9</strain>
    </source>
</reference>
<dbReference type="RefSeq" id="WP_317706472.1">
    <property type="nucleotide sequence ID" value="NZ_AP024714.1"/>
</dbReference>
<dbReference type="EMBL" id="AP024714">
    <property type="protein sequence ID" value="BCX81551.1"/>
    <property type="molecule type" value="Genomic_DNA"/>
</dbReference>
<proteinExistence type="predicted"/>
<keyword evidence="1" id="KW-1133">Transmembrane helix</keyword>
<organism evidence="2 3">
    <name type="scientific">Methylomarinovum caldicuralii</name>
    <dbReference type="NCBI Taxonomy" id="438856"/>
    <lineage>
        <taxon>Bacteria</taxon>
        <taxon>Pseudomonadati</taxon>
        <taxon>Pseudomonadota</taxon>
        <taxon>Gammaproteobacteria</taxon>
        <taxon>Methylococcales</taxon>
        <taxon>Methylothermaceae</taxon>
        <taxon>Methylomarinovum</taxon>
    </lineage>
</organism>
<keyword evidence="1" id="KW-0812">Transmembrane</keyword>
<keyword evidence="1" id="KW-0472">Membrane</keyword>
<evidence type="ECO:0000256" key="1">
    <source>
        <dbReference type="SAM" id="Phobius"/>
    </source>
</evidence>
<dbReference type="Proteomes" id="UP001321825">
    <property type="component" value="Chromosome"/>
</dbReference>
<keyword evidence="3" id="KW-1185">Reference proteome</keyword>
<accession>A0AAU9BSL1</accession>
<sequence>MNVLLTASLAAFTLVAILGVTIAADLLRGRPVERQFILTHAGFAVLGALLAIGAALQGDKRVYVNIALVVIIVLLGVMAGHKRYRTGQVQKGLILAHATLAVICYLILAANTFGIALGLS</sequence>
<dbReference type="KEGG" id="mcau:MIT9_P1129"/>
<dbReference type="AlphaFoldDB" id="A0AAU9BSL1"/>
<name>A0AAU9BSL1_9GAMM</name>
<feature type="transmembrane region" description="Helical" evidence="1">
    <location>
        <begin position="36"/>
        <end position="56"/>
    </location>
</feature>
<protein>
    <submittedName>
        <fullName evidence="2">Uncharacterized protein</fullName>
    </submittedName>
</protein>
<evidence type="ECO:0000313" key="3">
    <source>
        <dbReference type="Proteomes" id="UP001321825"/>
    </source>
</evidence>
<gene>
    <name evidence="2" type="ORF">MIT9_P1129</name>
</gene>
<evidence type="ECO:0000313" key="2">
    <source>
        <dbReference type="EMBL" id="BCX81551.1"/>
    </source>
</evidence>